<evidence type="ECO:0000313" key="1">
    <source>
        <dbReference type="EMBL" id="KUG23716.1"/>
    </source>
</evidence>
<proteinExistence type="predicted"/>
<dbReference type="EMBL" id="LNQE01000890">
    <property type="protein sequence ID" value="KUG23716.1"/>
    <property type="molecule type" value="Genomic_DNA"/>
</dbReference>
<organism evidence="1">
    <name type="scientific">hydrocarbon metagenome</name>
    <dbReference type="NCBI Taxonomy" id="938273"/>
    <lineage>
        <taxon>unclassified sequences</taxon>
        <taxon>metagenomes</taxon>
        <taxon>ecological metagenomes</taxon>
    </lineage>
</organism>
<sequence length="46" mass="5136">MPAVSSINSATANKLIFLNLLPKDLIFTNYQSLNSFLNYAANIIIY</sequence>
<name>A0A0W8FSD6_9ZZZZ</name>
<dbReference type="AlphaFoldDB" id="A0A0W8FSD6"/>
<gene>
    <name evidence="1" type="ORF">ASZ90_006523</name>
</gene>
<comment type="caution">
    <text evidence="1">The sequence shown here is derived from an EMBL/GenBank/DDBJ whole genome shotgun (WGS) entry which is preliminary data.</text>
</comment>
<protein>
    <submittedName>
        <fullName evidence="1">Uncharacterized protein</fullName>
    </submittedName>
</protein>
<accession>A0A0W8FSD6</accession>
<reference evidence="1" key="1">
    <citation type="journal article" date="2015" name="Proc. Natl. Acad. Sci. U.S.A.">
        <title>Networks of energetic and metabolic interactions define dynamics in microbial communities.</title>
        <authorList>
            <person name="Embree M."/>
            <person name="Liu J.K."/>
            <person name="Al-Bassam M.M."/>
            <person name="Zengler K."/>
        </authorList>
    </citation>
    <scope>NUCLEOTIDE SEQUENCE</scope>
</reference>